<dbReference type="RefSeq" id="WP_123743445.1">
    <property type="nucleotide sequence ID" value="NZ_RJKM01000001.1"/>
</dbReference>
<comment type="caution">
    <text evidence="1">The sequence shown here is derived from an EMBL/GenBank/DDBJ whole genome shotgun (WGS) entry which is preliminary data.</text>
</comment>
<gene>
    <name evidence="1" type="ORF">EDD40_3010</name>
</gene>
<organism evidence="1 2">
    <name type="scientific">Saccharothrix texasensis</name>
    <dbReference type="NCBI Taxonomy" id="103734"/>
    <lineage>
        <taxon>Bacteria</taxon>
        <taxon>Bacillati</taxon>
        <taxon>Actinomycetota</taxon>
        <taxon>Actinomycetes</taxon>
        <taxon>Pseudonocardiales</taxon>
        <taxon>Pseudonocardiaceae</taxon>
        <taxon>Saccharothrix</taxon>
    </lineage>
</organism>
<evidence type="ECO:0000313" key="1">
    <source>
        <dbReference type="EMBL" id="ROP37689.1"/>
    </source>
</evidence>
<dbReference type="OrthoDB" id="9932401at2"/>
<protein>
    <submittedName>
        <fullName evidence="1">Uncharacterized protein</fullName>
    </submittedName>
</protein>
<dbReference type="EMBL" id="RJKM01000001">
    <property type="protein sequence ID" value="ROP37689.1"/>
    <property type="molecule type" value="Genomic_DNA"/>
</dbReference>
<reference evidence="1 2" key="1">
    <citation type="submission" date="2018-11" db="EMBL/GenBank/DDBJ databases">
        <title>Sequencing the genomes of 1000 actinobacteria strains.</title>
        <authorList>
            <person name="Klenk H.-P."/>
        </authorList>
    </citation>
    <scope>NUCLEOTIDE SEQUENCE [LARGE SCALE GENOMIC DNA]</scope>
    <source>
        <strain evidence="1 2">DSM 44231</strain>
    </source>
</reference>
<dbReference type="AlphaFoldDB" id="A0A3N1H593"/>
<evidence type="ECO:0000313" key="2">
    <source>
        <dbReference type="Proteomes" id="UP000268727"/>
    </source>
</evidence>
<sequence>MCEYFAIRAPEGRALPLAELGERLSALGLRHDRAATWLTGDDTGAMVVNAEVDASGRFAAAPDDLVVSLDVTLWCPHSGRTAQWPDEATTRAGRRLLGTVARAVGWTLLDRDDPAR</sequence>
<proteinExistence type="predicted"/>
<name>A0A3N1H593_9PSEU</name>
<keyword evidence="2" id="KW-1185">Reference proteome</keyword>
<accession>A0A3N1H593</accession>
<dbReference type="Proteomes" id="UP000268727">
    <property type="component" value="Unassembled WGS sequence"/>
</dbReference>